<comment type="caution">
    <text evidence="2">The sequence shown here is derived from an EMBL/GenBank/DDBJ whole genome shotgun (WGS) entry which is preliminary data.</text>
</comment>
<dbReference type="EMBL" id="BPQG01000046">
    <property type="protein sequence ID" value="GJD45162.1"/>
    <property type="molecule type" value="Genomic_DNA"/>
</dbReference>
<protein>
    <recommendedName>
        <fullName evidence="4">DUF2937 family protein</fullName>
    </recommendedName>
</protein>
<gene>
    <name evidence="2" type="ORF">AFCDBAGC_3032</name>
</gene>
<organism evidence="2 3">
    <name type="scientific">Methylobacterium cerastii</name>
    <dbReference type="NCBI Taxonomy" id="932741"/>
    <lineage>
        <taxon>Bacteria</taxon>
        <taxon>Pseudomonadati</taxon>
        <taxon>Pseudomonadota</taxon>
        <taxon>Alphaproteobacteria</taxon>
        <taxon>Hyphomicrobiales</taxon>
        <taxon>Methylobacteriaceae</taxon>
        <taxon>Methylobacterium</taxon>
    </lineage>
</organism>
<dbReference type="RefSeq" id="WP_147828242.1">
    <property type="nucleotide sequence ID" value="NZ_BPQG01000046.1"/>
</dbReference>
<evidence type="ECO:0000313" key="2">
    <source>
        <dbReference type="EMBL" id="GJD45162.1"/>
    </source>
</evidence>
<evidence type="ECO:0008006" key="4">
    <source>
        <dbReference type="Google" id="ProtNLM"/>
    </source>
</evidence>
<evidence type="ECO:0000313" key="3">
    <source>
        <dbReference type="Proteomes" id="UP001055117"/>
    </source>
</evidence>
<feature type="coiled-coil region" evidence="1">
    <location>
        <begin position="31"/>
        <end position="58"/>
    </location>
</feature>
<dbReference type="Pfam" id="PF11157">
    <property type="entry name" value="DUF2937"/>
    <property type="match status" value="1"/>
</dbReference>
<evidence type="ECO:0000256" key="1">
    <source>
        <dbReference type="SAM" id="Coils"/>
    </source>
</evidence>
<proteinExistence type="predicted"/>
<accession>A0ABQ4QIV5</accession>
<keyword evidence="3" id="KW-1185">Reference proteome</keyword>
<reference evidence="2 3" key="1">
    <citation type="journal article" date="2021" name="Front. Microbiol.">
        <title>Comprehensive Comparative Genomics and Phenotyping of Methylobacterium Species.</title>
        <authorList>
            <person name="Alessa O."/>
            <person name="Ogura Y."/>
            <person name="Fujitani Y."/>
            <person name="Takami H."/>
            <person name="Hayashi T."/>
            <person name="Sahin N."/>
            <person name="Tani A."/>
        </authorList>
    </citation>
    <scope>NUCLEOTIDE SEQUENCE [LARGE SCALE GENOMIC DNA]</scope>
    <source>
        <strain evidence="2 3">DSM 23679</strain>
    </source>
</reference>
<keyword evidence="1" id="KW-0175">Coiled coil</keyword>
<name>A0ABQ4QIV5_9HYPH</name>
<dbReference type="Proteomes" id="UP001055117">
    <property type="component" value="Unassembled WGS sequence"/>
</dbReference>
<dbReference type="InterPro" id="IPR022584">
    <property type="entry name" value="DUF2937"/>
</dbReference>
<sequence length="174" mass="18724">MFRVFRTLGLALGLLGGGLAAQGPEFAQQYAQRLGGALDELKREVASLESDAKATGNTREGAVDRLRTNPDTLVARRGEAARYDIERLERLSAQQQALANAASPLGRLAAVIRDPDVPLARATYRDYDPALPTTTDGIVAGLLGFLAAWGGWRVLSDVGRRVVRRRPRTAVTTA</sequence>